<proteinExistence type="predicted"/>
<name>A0A2R5G3U5_NOSCO</name>
<keyword evidence="2" id="KW-1185">Reference proteome</keyword>
<protein>
    <submittedName>
        <fullName evidence="1">Uncharacterized protein</fullName>
    </submittedName>
</protein>
<sequence>MSLYYFIEQRFPKDEKRTILRRIFEENGKIPDEILGDDAYFTKFNLQLPSNLPNHPNKLNKINYSTLDEYKIAFDLRTIRNIIIKQNFPEEDDSCIYEIFNRLNSGGINLKPQEIRTSLYYSDFYNMLYRLNTLPAWRRIIGVYEPDLNMKDIEILLRGFAMLVERQEYQSSMVKFLNSFSKNCKKLRTEQIDYLEKLFHSFLEACSELPEKAFYRKTTNKFNISIFEAVFVAQCGHFFETRQLVEGKIDTEKLEELKSDIEFVEAIQSQTTSKENVNKRLQKAAFCVNNCDL</sequence>
<dbReference type="PANTHER" id="PTHR39639:SF1">
    <property type="entry name" value="DUF262 DOMAIN-CONTAINING PROTEIN"/>
    <property type="match status" value="1"/>
</dbReference>
<organism evidence="1 2">
    <name type="scientific">Nostoc commune NIES-4072</name>
    <dbReference type="NCBI Taxonomy" id="2005467"/>
    <lineage>
        <taxon>Bacteria</taxon>
        <taxon>Bacillati</taxon>
        <taxon>Cyanobacteriota</taxon>
        <taxon>Cyanophyceae</taxon>
        <taxon>Nostocales</taxon>
        <taxon>Nostocaceae</taxon>
        <taxon>Nostoc</taxon>
    </lineage>
</organism>
<comment type="caution">
    <text evidence="1">The sequence shown here is derived from an EMBL/GenBank/DDBJ whole genome shotgun (WGS) entry which is preliminary data.</text>
</comment>
<reference evidence="1 2" key="1">
    <citation type="submission" date="2017-06" db="EMBL/GenBank/DDBJ databases">
        <title>Genome sequencing of cyanobaciteial culture collection at National Institute for Environmental Studies (NIES).</title>
        <authorList>
            <person name="Hirose Y."/>
            <person name="Shimura Y."/>
            <person name="Fujisawa T."/>
            <person name="Nakamura Y."/>
            <person name="Kawachi M."/>
        </authorList>
    </citation>
    <scope>NUCLEOTIDE SEQUENCE [LARGE SCALE GENOMIC DNA]</scope>
    <source>
        <strain evidence="1 2">NIES-4072</strain>
    </source>
</reference>
<dbReference type="AlphaFoldDB" id="A0A2R5G3U5"/>
<gene>
    <name evidence="1" type="ORF">NIES4072_62050</name>
</gene>
<dbReference type="PANTHER" id="PTHR39639">
    <property type="entry name" value="CHROMOSOME 16, WHOLE GENOME SHOTGUN SEQUENCE"/>
    <property type="match status" value="1"/>
</dbReference>
<dbReference type="Proteomes" id="UP000245124">
    <property type="component" value="Unassembled WGS sequence"/>
</dbReference>
<accession>A0A2R5G3U5</accession>
<dbReference type="EMBL" id="BDUD01000001">
    <property type="protein sequence ID" value="GBG22494.1"/>
    <property type="molecule type" value="Genomic_DNA"/>
</dbReference>
<evidence type="ECO:0000313" key="1">
    <source>
        <dbReference type="EMBL" id="GBG22494.1"/>
    </source>
</evidence>
<evidence type="ECO:0000313" key="2">
    <source>
        <dbReference type="Proteomes" id="UP000245124"/>
    </source>
</evidence>